<dbReference type="InterPro" id="IPR036397">
    <property type="entry name" value="RNaseH_sf"/>
</dbReference>
<proteinExistence type="predicted"/>
<dbReference type="EMBL" id="JAJSOF020000017">
    <property type="protein sequence ID" value="KAJ4440473.1"/>
    <property type="molecule type" value="Genomic_DNA"/>
</dbReference>
<organism evidence="1 2">
    <name type="scientific">Periplaneta americana</name>
    <name type="common">American cockroach</name>
    <name type="synonym">Blatta americana</name>
    <dbReference type="NCBI Taxonomy" id="6978"/>
    <lineage>
        <taxon>Eukaryota</taxon>
        <taxon>Metazoa</taxon>
        <taxon>Ecdysozoa</taxon>
        <taxon>Arthropoda</taxon>
        <taxon>Hexapoda</taxon>
        <taxon>Insecta</taxon>
        <taxon>Pterygota</taxon>
        <taxon>Neoptera</taxon>
        <taxon>Polyneoptera</taxon>
        <taxon>Dictyoptera</taxon>
        <taxon>Blattodea</taxon>
        <taxon>Blattoidea</taxon>
        <taxon>Blattidae</taxon>
        <taxon>Blattinae</taxon>
        <taxon>Periplaneta</taxon>
    </lineage>
</organism>
<dbReference type="Proteomes" id="UP001148838">
    <property type="component" value="Unassembled WGS sequence"/>
</dbReference>
<keyword evidence="2" id="KW-1185">Reference proteome</keyword>
<sequence>MQWYADSNVHRLDWSAHSRDLNPIEHLWNELDRRLRSREMRPTSIVQLSAMLQEEWRRIPVDILHKLVESMPDNPVAVIATRGGTTRKRKGNGSGKCVTVKTTEKSQSGGPGIELIPHPGRSSMSLCGKKKDSTYYFPFKGGKDWDCPRTQVARVGPLYYPRWNGVHVLRLPAILIPCAPPPSSPTAYMIPLPFHVGLTTLTSLSTPVPQVTMSPVESPQCIALPPTTNDHGGAQP</sequence>
<protein>
    <recommendedName>
        <fullName evidence="3">Tc1-like transposase DDE domain-containing protein</fullName>
    </recommendedName>
</protein>
<dbReference type="Gene3D" id="3.30.420.10">
    <property type="entry name" value="Ribonuclease H-like superfamily/Ribonuclease H"/>
    <property type="match status" value="1"/>
</dbReference>
<evidence type="ECO:0000313" key="1">
    <source>
        <dbReference type="EMBL" id="KAJ4440473.1"/>
    </source>
</evidence>
<gene>
    <name evidence="1" type="ORF">ANN_08614</name>
</gene>
<accession>A0ABQ8T1Y1</accession>
<comment type="caution">
    <text evidence="1">The sequence shown here is derived from an EMBL/GenBank/DDBJ whole genome shotgun (WGS) entry which is preliminary data.</text>
</comment>
<evidence type="ECO:0000313" key="2">
    <source>
        <dbReference type="Proteomes" id="UP001148838"/>
    </source>
</evidence>
<name>A0ABQ8T1Y1_PERAM</name>
<reference evidence="1 2" key="1">
    <citation type="journal article" date="2022" name="Allergy">
        <title>Genome assembly and annotation of Periplaneta americana reveal a comprehensive cockroach allergen profile.</title>
        <authorList>
            <person name="Wang L."/>
            <person name="Xiong Q."/>
            <person name="Saelim N."/>
            <person name="Wang L."/>
            <person name="Nong W."/>
            <person name="Wan A.T."/>
            <person name="Shi M."/>
            <person name="Liu X."/>
            <person name="Cao Q."/>
            <person name="Hui J.H.L."/>
            <person name="Sookrung N."/>
            <person name="Leung T.F."/>
            <person name="Tungtrongchitr A."/>
            <person name="Tsui S.K.W."/>
        </authorList>
    </citation>
    <scope>NUCLEOTIDE SEQUENCE [LARGE SCALE GENOMIC DNA]</scope>
    <source>
        <strain evidence="1">PWHHKU_190912</strain>
    </source>
</reference>
<evidence type="ECO:0008006" key="3">
    <source>
        <dbReference type="Google" id="ProtNLM"/>
    </source>
</evidence>